<dbReference type="InterPro" id="IPR027417">
    <property type="entry name" value="P-loop_NTPase"/>
</dbReference>
<evidence type="ECO:0000313" key="2">
    <source>
        <dbReference type="EMBL" id="CUV27704.1"/>
    </source>
</evidence>
<protein>
    <recommendedName>
        <fullName evidence="3">Large ATP-binding protein</fullName>
    </recommendedName>
</protein>
<feature type="coiled-coil region" evidence="1">
    <location>
        <begin position="404"/>
        <end position="452"/>
    </location>
</feature>
<dbReference type="Gene3D" id="3.40.50.300">
    <property type="entry name" value="P-loop containing nucleotide triphosphate hydrolases"/>
    <property type="match status" value="1"/>
</dbReference>
<name>A0A0S4UZR2_RALSL</name>
<accession>A0A0S4UZR2</accession>
<evidence type="ECO:0000256" key="1">
    <source>
        <dbReference type="SAM" id="Coils"/>
    </source>
</evidence>
<sequence length="651" mass="71766">MAKESMEWLDAIASRAKVDGNRVESVLTARHIVPTPVLPAPRRMKLLSITFGGTKQGVEDDGLYTFEWPDLNEGLWGMMTDRNLRGKSSIIEVVRWLMRGRPSPNLQDDVRTWIHNACLRFDLDGLEHEVLLDCQNGASGTLSRRSSATANPTVLASFNSDKQFEMVMSDFFLRAFSMEGLATWRESDSEEKTGHAVVHGWPALSGAMFIGTNYDVVLGDLPATTGTQARLMQMYLGVPWVSTLATAAAALKLVESGNELEVRRRNQGARAKQTRVREIEATLVEKREALSAQPSDEAIQAELSALSGRYSETKRREMAMHERLDRETLAEQQANAAYLQDRRDLQAHLDSTAAGSVFRLLDPSCCPRCDHEIDQARKKKEAASHSCSVCGENISSSEDADVLRKELEASVKASKAAFDKAQKNRGLADESLQSLQADLESIQTKSEALTLQLGSFDARKLLANEIAVLEGRLEEAGFDPGSDDITDDEAVVLKAIVSETETRSKAVRDEFLTEVSTSLLHFAQRFGMHSLSKAQLRGNASLILTKGGAETSFSKVTKGERLRLKVATVLAMIQVGERRGVGRHPGLIMIDSPAAQEIAPEDLRELLSGLKDIRDELPHLQIFVAGVTSKAMIDHIPESHRREATNGGYLW</sequence>
<reference evidence="2" key="1">
    <citation type="submission" date="2015-10" db="EMBL/GenBank/DDBJ databases">
        <authorList>
            <person name="Gilbert D.G."/>
        </authorList>
    </citation>
    <scope>NUCLEOTIDE SEQUENCE</scope>
    <source>
        <strain evidence="2">Phyl III-seqv23</strain>
    </source>
</reference>
<evidence type="ECO:0008006" key="3">
    <source>
        <dbReference type="Google" id="ProtNLM"/>
    </source>
</evidence>
<organism evidence="2">
    <name type="scientific">Ralstonia solanacearum</name>
    <name type="common">Pseudomonas solanacearum</name>
    <dbReference type="NCBI Taxonomy" id="305"/>
    <lineage>
        <taxon>Bacteria</taxon>
        <taxon>Pseudomonadati</taxon>
        <taxon>Pseudomonadota</taxon>
        <taxon>Betaproteobacteria</taxon>
        <taxon>Burkholderiales</taxon>
        <taxon>Burkholderiaceae</taxon>
        <taxon>Ralstonia</taxon>
        <taxon>Ralstonia solanacearum species complex</taxon>
    </lineage>
</organism>
<dbReference type="EMBL" id="LN899824">
    <property type="protein sequence ID" value="CUV27704.1"/>
    <property type="molecule type" value="Genomic_DNA"/>
</dbReference>
<dbReference type="SUPFAM" id="SSF52540">
    <property type="entry name" value="P-loop containing nucleoside triphosphate hydrolases"/>
    <property type="match status" value="1"/>
</dbReference>
<keyword evidence="1" id="KW-0175">Coiled coil</keyword>
<proteinExistence type="predicted"/>
<gene>
    <name evidence="2" type="ORF">RUN1985_v1_100033</name>
</gene>
<dbReference type="AlphaFoldDB" id="A0A0S4UZR2"/>